<proteinExistence type="predicted"/>
<keyword evidence="3" id="KW-1185">Reference proteome</keyword>
<name>M0ZUU2_SOLTU</name>
<dbReference type="EnsemblPlants" id="PGSC0003DMT400008609">
    <property type="protein sequence ID" value="PGSC0003DMT400008609"/>
    <property type="gene ID" value="PGSC0003DMG400003334"/>
</dbReference>
<sequence length="125" mass="13925">MVSNQTTRRSPSGNKSNTKMVPPVASLSGKKRQQHQLHSASSDGEHRQQPAPASNISKRQRHPGKDNDAVPNEQQPLPPPSLFSGRQQRLHASLRRITARELKLRPTTMNTKKQVKSSSKFSELS</sequence>
<reference evidence="2" key="2">
    <citation type="submission" date="2015-06" db="UniProtKB">
        <authorList>
            <consortium name="EnsemblPlants"/>
        </authorList>
    </citation>
    <scope>IDENTIFICATION</scope>
    <source>
        <strain evidence="2">DM1-3 516 R44</strain>
    </source>
</reference>
<evidence type="ECO:0000256" key="1">
    <source>
        <dbReference type="SAM" id="MobiDB-lite"/>
    </source>
</evidence>
<feature type="region of interest" description="Disordered" evidence="1">
    <location>
        <begin position="1"/>
        <end position="125"/>
    </location>
</feature>
<dbReference type="InParanoid" id="M0ZUU2"/>
<dbReference type="HOGENOM" id="CLU_1996613_0_0_1"/>
<feature type="compositionally biased region" description="Polar residues" evidence="1">
    <location>
        <begin position="1"/>
        <end position="19"/>
    </location>
</feature>
<organism evidence="2 3">
    <name type="scientific">Solanum tuberosum</name>
    <name type="common">Potato</name>
    <dbReference type="NCBI Taxonomy" id="4113"/>
    <lineage>
        <taxon>Eukaryota</taxon>
        <taxon>Viridiplantae</taxon>
        <taxon>Streptophyta</taxon>
        <taxon>Embryophyta</taxon>
        <taxon>Tracheophyta</taxon>
        <taxon>Spermatophyta</taxon>
        <taxon>Magnoliopsida</taxon>
        <taxon>eudicotyledons</taxon>
        <taxon>Gunneridae</taxon>
        <taxon>Pentapetalae</taxon>
        <taxon>asterids</taxon>
        <taxon>lamiids</taxon>
        <taxon>Solanales</taxon>
        <taxon>Solanaceae</taxon>
        <taxon>Solanoideae</taxon>
        <taxon>Solaneae</taxon>
        <taxon>Solanum</taxon>
    </lineage>
</organism>
<dbReference type="Gramene" id="PGSC0003DMT400008609">
    <property type="protein sequence ID" value="PGSC0003DMT400008609"/>
    <property type="gene ID" value="PGSC0003DMG400003334"/>
</dbReference>
<accession>M0ZUU2</accession>
<reference evidence="3" key="1">
    <citation type="journal article" date="2011" name="Nature">
        <title>Genome sequence and analysis of the tuber crop potato.</title>
        <authorList>
            <consortium name="The Potato Genome Sequencing Consortium"/>
        </authorList>
    </citation>
    <scope>NUCLEOTIDE SEQUENCE [LARGE SCALE GENOMIC DNA]</scope>
    <source>
        <strain evidence="3">cv. DM1-3 516 R44</strain>
    </source>
</reference>
<evidence type="ECO:0000313" key="2">
    <source>
        <dbReference type="EnsemblPlants" id="PGSC0003DMT400008609"/>
    </source>
</evidence>
<dbReference type="Proteomes" id="UP000011115">
    <property type="component" value="Unassembled WGS sequence"/>
</dbReference>
<dbReference type="AlphaFoldDB" id="M0ZUU2"/>
<evidence type="ECO:0000313" key="3">
    <source>
        <dbReference type="Proteomes" id="UP000011115"/>
    </source>
</evidence>
<protein>
    <submittedName>
        <fullName evidence="2">Uncharacterized protein</fullName>
    </submittedName>
</protein>
<dbReference type="PaxDb" id="4113-PGSC0003DMT400008609"/>
<feature type="compositionally biased region" description="Polar residues" evidence="1">
    <location>
        <begin position="107"/>
        <end position="125"/>
    </location>
</feature>